<feature type="compositionally biased region" description="Low complexity" evidence="1">
    <location>
        <begin position="270"/>
        <end position="282"/>
    </location>
</feature>
<feature type="compositionally biased region" description="Low complexity" evidence="1">
    <location>
        <begin position="689"/>
        <end position="709"/>
    </location>
</feature>
<feature type="compositionally biased region" description="Low complexity" evidence="1">
    <location>
        <begin position="408"/>
        <end position="420"/>
    </location>
</feature>
<sequence>MPSSTKSSASTSSGMFSRFALTNPFASDKTATEDKNSRRKSSTTLLSSMSLNSPAFKMTKKVRSRKDSGGTANASTASLADGSVEESEEAIGSSGTMGGRPASRASAFSLKRTPSSVSLGRMLGDKLKKATGGKPKTSSGKAPEGGERSESRASSTAGGGPGLTRSNAVSSRPHSRKGSWRSSWGGGAALGLTSSTTDSASGSTSNRHSANSTASHVSFASTNASDAPESNSAEGGGGAIKGFRRRKTSSTLHGLVPGWGMGMGLGGSGLEMTPAPAAATARDGGDAGGKKPPSTSDGVLTTSAPTDGTTAAVAADDNSKASEEGEEQQQQSTQQPAGRGHKKSSSTDTLTRRIKLNRTRRDSSPPASRARSKSDGTSSLLATSSKLLAIRSSRRLSLHTAATAAAAASTTALRAPSTSSESGMSLPSAVAGASSGFAGFIGHPTGVTALSSPNLLLFDSGSGNGSASGSGSGRNGRAVVDAGDKFTAAWCSAGASRDPPPTLPELPAGDGCLLGEFEMPRIECVEGAGGRTDWVDLRTGRLLEGPGEGELGVTEGARRDGGRMAVQRVLENRKRVVVASDRMDSGGEAVESEDGLVDDQEAEGRGKGVFDGEAAPGADPDGAMGGQLVLARENDATPSLTVDEGDPSASPRSITPRASPGRFAAEGELVVRGRATLVDSTRLHDKVLPSSSSSVYSTPGTSPPTSSGTPVPPENDYVKDIETEIVDDRWVDYGPMNEIRMLES</sequence>
<feature type="compositionally biased region" description="Polar residues" evidence="1">
    <location>
        <begin position="206"/>
        <end position="233"/>
    </location>
</feature>
<feature type="region of interest" description="Disordered" evidence="1">
    <location>
        <begin position="638"/>
        <end position="661"/>
    </location>
</feature>
<feature type="region of interest" description="Disordered" evidence="1">
    <location>
        <begin position="584"/>
        <end position="625"/>
    </location>
</feature>
<evidence type="ECO:0000256" key="1">
    <source>
        <dbReference type="SAM" id="MobiDB-lite"/>
    </source>
</evidence>
<protein>
    <submittedName>
        <fullName evidence="2">Uncharacterized protein</fullName>
    </submittedName>
</protein>
<reference evidence="2 3" key="1">
    <citation type="submission" date="2024-02" db="EMBL/GenBank/DDBJ databases">
        <title>De novo assembly and annotation of 12 fungi associated with fruit tree decline syndrome in Ontario, Canada.</title>
        <authorList>
            <person name="Sulman M."/>
            <person name="Ellouze W."/>
            <person name="Ilyukhin E."/>
        </authorList>
    </citation>
    <scope>NUCLEOTIDE SEQUENCE [LARGE SCALE GENOMIC DNA]</scope>
    <source>
        <strain evidence="2 3">M1-105</strain>
    </source>
</reference>
<feature type="region of interest" description="Disordered" evidence="1">
    <location>
        <begin position="408"/>
        <end position="428"/>
    </location>
</feature>
<feature type="compositionally biased region" description="Polar residues" evidence="1">
    <location>
        <begin position="294"/>
        <end position="303"/>
    </location>
</feature>
<keyword evidence="3" id="KW-1185">Reference proteome</keyword>
<evidence type="ECO:0000313" key="3">
    <source>
        <dbReference type="Proteomes" id="UP001521116"/>
    </source>
</evidence>
<feature type="compositionally biased region" description="Low complexity" evidence="1">
    <location>
        <begin position="304"/>
        <end position="316"/>
    </location>
</feature>
<feature type="region of interest" description="Disordered" evidence="1">
    <location>
        <begin position="22"/>
        <end position="379"/>
    </location>
</feature>
<dbReference type="EMBL" id="JAJVDC020000063">
    <property type="protein sequence ID" value="KAL1628484.1"/>
    <property type="molecule type" value="Genomic_DNA"/>
</dbReference>
<feature type="compositionally biased region" description="Gly residues" evidence="1">
    <location>
        <begin position="257"/>
        <end position="269"/>
    </location>
</feature>
<dbReference type="Proteomes" id="UP001521116">
    <property type="component" value="Unassembled WGS sequence"/>
</dbReference>
<feature type="compositionally biased region" description="Low complexity" evidence="1">
    <location>
        <begin position="364"/>
        <end position="379"/>
    </location>
</feature>
<organism evidence="2 3">
    <name type="scientific">Neofusicoccum ribis</name>
    <dbReference type="NCBI Taxonomy" id="45134"/>
    <lineage>
        <taxon>Eukaryota</taxon>
        <taxon>Fungi</taxon>
        <taxon>Dikarya</taxon>
        <taxon>Ascomycota</taxon>
        <taxon>Pezizomycotina</taxon>
        <taxon>Dothideomycetes</taxon>
        <taxon>Dothideomycetes incertae sedis</taxon>
        <taxon>Botryosphaeriales</taxon>
        <taxon>Botryosphaeriaceae</taxon>
        <taxon>Neofusicoccum</taxon>
    </lineage>
</organism>
<feature type="compositionally biased region" description="Low complexity" evidence="1">
    <location>
        <begin position="611"/>
        <end position="622"/>
    </location>
</feature>
<feature type="compositionally biased region" description="Low complexity" evidence="1">
    <location>
        <begin position="42"/>
        <end position="53"/>
    </location>
</feature>
<comment type="caution">
    <text evidence="2">The sequence shown here is derived from an EMBL/GenBank/DDBJ whole genome shotgun (WGS) entry which is preliminary data.</text>
</comment>
<feature type="compositionally biased region" description="Acidic residues" evidence="1">
    <location>
        <begin position="590"/>
        <end position="601"/>
    </location>
</feature>
<name>A0ABR3STZ1_9PEZI</name>
<gene>
    <name evidence="2" type="ORF">SLS56_005935</name>
</gene>
<feature type="region of interest" description="Disordered" evidence="1">
    <location>
        <begin position="682"/>
        <end position="716"/>
    </location>
</feature>
<accession>A0ABR3STZ1</accession>
<proteinExistence type="predicted"/>
<evidence type="ECO:0000313" key="2">
    <source>
        <dbReference type="EMBL" id="KAL1628484.1"/>
    </source>
</evidence>
<feature type="compositionally biased region" description="Low complexity" evidence="1">
    <location>
        <begin position="190"/>
        <end position="205"/>
    </location>
</feature>